<sequence length="94" mass="10361">MAFEMLQCELQSKPQRCSPHHSLRLVPDKVPSTRDNRCSLSPMVQAYDNCNPQTVAESNFECEQSTHCNAGAALRKRMAPGLTSIVAFPRVGGL</sequence>
<evidence type="ECO:0000313" key="1">
    <source>
        <dbReference type="EMBL" id="EGF25128.1"/>
    </source>
</evidence>
<organism evidence="1 2">
    <name type="scientific">Rhodopirellula baltica WH47</name>
    <dbReference type="NCBI Taxonomy" id="991778"/>
    <lineage>
        <taxon>Bacteria</taxon>
        <taxon>Pseudomonadati</taxon>
        <taxon>Planctomycetota</taxon>
        <taxon>Planctomycetia</taxon>
        <taxon>Pirellulales</taxon>
        <taxon>Pirellulaceae</taxon>
        <taxon>Rhodopirellula</taxon>
    </lineage>
</organism>
<protein>
    <submittedName>
        <fullName evidence="1">Uncharacterized protein</fullName>
    </submittedName>
</protein>
<accession>F2AYU3</accession>
<name>F2AYU3_RHOBT</name>
<dbReference type="Proteomes" id="UP000006222">
    <property type="component" value="Unassembled WGS sequence"/>
</dbReference>
<gene>
    <name evidence="1" type="ORF">RBWH47_04679</name>
</gene>
<dbReference type="EMBL" id="AFAR01000246">
    <property type="protein sequence ID" value="EGF25128.1"/>
    <property type="molecule type" value="Genomic_DNA"/>
</dbReference>
<evidence type="ECO:0000313" key="2">
    <source>
        <dbReference type="Proteomes" id="UP000006222"/>
    </source>
</evidence>
<reference evidence="1 2" key="1">
    <citation type="journal article" date="2013" name="Mar. Genomics">
        <title>Expression of sulfatases in Rhodopirellula baltica and the diversity of sulfatases in the genus Rhodopirellula.</title>
        <authorList>
            <person name="Wegner C.E."/>
            <person name="Richter-Heitmann T."/>
            <person name="Klindworth A."/>
            <person name="Klockow C."/>
            <person name="Richter M."/>
            <person name="Achstetter T."/>
            <person name="Glockner F.O."/>
            <person name="Harder J."/>
        </authorList>
    </citation>
    <scope>NUCLEOTIDE SEQUENCE [LARGE SCALE GENOMIC DNA]</scope>
    <source>
        <strain evidence="1 2">WH47</strain>
    </source>
</reference>
<proteinExistence type="predicted"/>
<comment type="caution">
    <text evidence="1">The sequence shown here is derived from an EMBL/GenBank/DDBJ whole genome shotgun (WGS) entry which is preliminary data.</text>
</comment>
<dbReference type="AlphaFoldDB" id="F2AYU3"/>